<keyword evidence="1" id="KW-0175">Coiled coil</keyword>
<dbReference type="AlphaFoldDB" id="A0A840PSN0"/>
<organism evidence="2 3">
    <name type="scientific">Ureibacillus thermosphaericus</name>
    <dbReference type="NCBI Taxonomy" id="51173"/>
    <lineage>
        <taxon>Bacteria</taxon>
        <taxon>Bacillati</taxon>
        <taxon>Bacillota</taxon>
        <taxon>Bacilli</taxon>
        <taxon>Bacillales</taxon>
        <taxon>Caryophanaceae</taxon>
        <taxon>Ureibacillus</taxon>
    </lineage>
</organism>
<dbReference type="EMBL" id="JACHGZ010000001">
    <property type="protein sequence ID" value="MBB5147752.1"/>
    <property type="molecule type" value="Genomic_DNA"/>
</dbReference>
<evidence type="ECO:0000313" key="3">
    <source>
        <dbReference type="Proteomes" id="UP000557217"/>
    </source>
</evidence>
<proteinExistence type="predicted"/>
<dbReference type="RefSeq" id="WP_016836883.1">
    <property type="nucleotide sequence ID" value="NZ_JAAXPW010000001.1"/>
</dbReference>
<evidence type="ECO:0000313" key="2">
    <source>
        <dbReference type="EMBL" id="MBB5147752.1"/>
    </source>
</evidence>
<protein>
    <submittedName>
        <fullName evidence="2">Polyhydroxyalkanoic acid synthase PhaR subunit</fullName>
    </submittedName>
</protein>
<reference evidence="2 3" key="1">
    <citation type="submission" date="2020-08" db="EMBL/GenBank/DDBJ databases">
        <title>Genomic Encyclopedia of Type Strains, Phase IV (KMG-IV): sequencing the most valuable type-strain genomes for metagenomic binning, comparative biology and taxonomic classification.</title>
        <authorList>
            <person name="Goeker M."/>
        </authorList>
    </citation>
    <scope>NUCLEOTIDE SEQUENCE [LARGE SCALE GENOMIC DNA]</scope>
    <source>
        <strain evidence="2 3">DSM 10633</strain>
    </source>
</reference>
<comment type="caution">
    <text evidence="2">The sequence shown here is derived from an EMBL/GenBank/DDBJ whole genome shotgun (WGS) entry which is preliminary data.</text>
</comment>
<feature type="coiled-coil region" evidence="1">
    <location>
        <begin position="80"/>
        <end position="125"/>
    </location>
</feature>
<keyword evidence="3" id="KW-1185">Reference proteome</keyword>
<dbReference type="Proteomes" id="UP000557217">
    <property type="component" value="Unassembled WGS sequence"/>
</dbReference>
<evidence type="ECO:0000256" key="1">
    <source>
        <dbReference type="SAM" id="Coils"/>
    </source>
</evidence>
<name>A0A840PSN0_URETH</name>
<accession>A0A840PSN0</accession>
<sequence length="150" mass="17050">MTQSTFDVFSLWKEIYNKTESAWHDAIQETLEKKSFAESLGQIQSQYVQFQELVNKMTESYLKQTNIPSRDEIANVASLIIDVDSKIDQLEDEIDEKEERLVKEMDALKKSVSSLEKKLDKVIELLNKSIESIADSNATVAATANKTVSK</sequence>
<gene>
    <name evidence="2" type="ORF">HNR36_000133</name>
</gene>